<gene>
    <name evidence="1" type="ORF">PACLA_8A059677</name>
</gene>
<keyword evidence="2" id="KW-1185">Reference proteome</keyword>
<dbReference type="Proteomes" id="UP001152795">
    <property type="component" value="Unassembled WGS sequence"/>
</dbReference>
<protein>
    <submittedName>
        <fullName evidence="1">Uncharacterized protein</fullName>
    </submittedName>
</protein>
<comment type="caution">
    <text evidence="1">The sequence shown here is derived from an EMBL/GenBank/DDBJ whole genome shotgun (WGS) entry which is preliminary data.</text>
</comment>
<sequence>MSEVANVTCGVPQGSNLGPLLFLLSINDLPNCLEETEASMFVDDTNLSCQGKKWLIANKLTLNQEKTECMLVGSRQRLQQSSSNPQIVIVNHIIQQVSSKKVLGVIIDEQLKWKEHNDAQCKKISQSIALLKRTKQFLGNLDKNENPSDDLKDVLTSYRDEACVLETTLSGTKRHIVAQQIMLHNIITHQEAELKDLMEGMDEFGLLIFLRGNKAIALPLLFLRILTKRQSNLSLGLKTKMPSLFSWLNY</sequence>
<dbReference type="PROSITE" id="PS50878">
    <property type="entry name" value="RT_POL"/>
    <property type="match status" value="1"/>
</dbReference>
<dbReference type="EMBL" id="CACRXK020001484">
    <property type="protein sequence ID" value="CAB3989422.1"/>
    <property type="molecule type" value="Genomic_DNA"/>
</dbReference>
<name>A0A7D9HP74_PARCT</name>
<dbReference type="InterPro" id="IPR000477">
    <property type="entry name" value="RT_dom"/>
</dbReference>
<reference evidence="1" key="1">
    <citation type="submission" date="2020-04" db="EMBL/GenBank/DDBJ databases">
        <authorList>
            <person name="Alioto T."/>
            <person name="Alioto T."/>
            <person name="Gomez Garrido J."/>
        </authorList>
    </citation>
    <scope>NUCLEOTIDE SEQUENCE</scope>
    <source>
        <strain evidence="1">A484AB</strain>
    </source>
</reference>
<dbReference type="AlphaFoldDB" id="A0A7D9HP74"/>
<proteinExistence type="predicted"/>
<evidence type="ECO:0000313" key="1">
    <source>
        <dbReference type="EMBL" id="CAB3989422.1"/>
    </source>
</evidence>
<accession>A0A7D9HP74</accession>
<dbReference type="PANTHER" id="PTHR33332">
    <property type="entry name" value="REVERSE TRANSCRIPTASE DOMAIN-CONTAINING PROTEIN"/>
    <property type="match status" value="1"/>
</dbReference>
<dbReference type="Pfam" id="PF00078">
    <property type="entry name" value="RVT_1"/>
    <property type="match status" value="1"/>
</dbReference>
<evidence type="ECO:0000313" key="2">
    <source>
        <dbReference type="Proteomes" id="UP001152795"/>
    </source>
</evidence>
<organism evidence="1 2">
    <name type="scientific">Paramuricea clavata</name>
    <name type="common">Red gorgonian</name>
    <name type="synonym">Violescent sea-whip</name>
    <dbReference type="NCBI Taxonomy" id="317549"/>
    <lineage>
        <taxon>Eukaryota</taxon>
        <taxon>Metazoa</taxon>
        <taxon>Cnidaria</taxon>
        <taxon>Anthozoa</taxon>
        <taxon>Octocorallia</taxon>
        <taxon>Malacalcyonacea</taxon>
        <taxon>Plexauridae</taxon>
        <taxon>Paramuricea</taxon>
    </lineage>
</organism>